<dbReference type="EMBL" id="AZHX01001786">
    <property type="protein sequence ID" value="ETW99881.1"/>
    <property type="molecule type" value="Genomic_DNA"/>
</dbReference>
<dbReference type="AlphaFoldDB" id="W4LR67"/>
<organism evidence="2 3">
    <name type="scientific">Candidatus Entotheonella gemina</name>
    <dbReference type="NCBI Taxonomy" id="1429439"/>
    <lineage>
        <taxon>Bacteria</taxon>
        <taxon>Pseudomonadati</taxon>
        <taxon>Nitrospinota/Tectimicrobiota group</taxon>
        <taxon>Candidatus Tectimicrobiota</taxon>
        <taxon>Candidatus Entotheonellia</taxon>
        <taxon>Candidatus Entotheonellales</taxon>
        <taxon>Candidatus Entotheonellaceae</taxon>
        <taxon>Candidatus Entotheonella</taxon>
    </lineage>
</organism>
<keyword evidence="1" id="KW-0812">Transmembrane</keyword>
<keyword evidence="1" id="KW-0472">Membrane</keyword>
<comment type="caution">
    <text evidence="2">The sequence shown here is derived from an EMBL/GenBank/DDBJ whole genome shotgun (WGS) entry which is preliminary data.</text>
</comment>
<sequence>MKDAQRELLSKGLADIAKGVFVAAPIAMGTGKLSVGFTLTLMALAVGIFNLGYHVAGGENHD</sequence>
<keyword evidence="3" id="KW-1185">Reference proteome</keyword>
<reference evidence="2 3" key="1">
    <citation type="journal article" date="2014" name="Nature">
        <title>An environmental bacterial taxon with a large and distinct metabolic repertoire.</title>
        <authorList>
            <person name="Wilson M.C."/>
            <person name="Mori T."/>
            <person name="Ruckert C."/>
            <person name="Uria A.R."/>
            <person name="Helf M.J."/>
            <person name="Takada K."/>
            <person name="Gernert C."/>
            <person name="Steffens U.A."/>
            <person name="Heycke N."/>
            <person name="Schmitt S."/>
            <person name="Rinke C."/>
            <person name="Helfrich E.J."/>
            <person name="Brachmann A.O."/>
            <person name="Gurgui C."/>
            <person name="Wakimoto T."/>
            <person name="Kracht M."/>
            <person name="Crusemann M."/>
            <person name="Hentschel U."/>
            <person name="Abe I."/>
            <person name="Matsunaga S."/>
            <person name="Kalinowski J."/>
            <person name="Takeyama H."/>
            <person name="Piel J."/>
        </authorList>
    </citation>
    <scope>NUCLEOTIDE SEQUENCE [LARGE SCALE GENOMIC DNA]</scope>
    <source>
        <strain evidence="3">TSY2</strain>
    </source>
</reference>
<dbReference type="HOGENOM" id="CLU_2895613_0_0_7"/>
<feature type="transmembrane region" description="Helical" evidence="1">
    <location>
        <begin position="35"/>
        <end position="56"/>
    </location>
</feature>
<name>W4LR67_9BACT</name>
<evidence type="ECO:0000313" key="3">
    <source>
        <dbReference type="Proteomes" id="UP000019140"/>
    </source>
</evidence>
<proteinExistence type="predicted"/>
<protein>
    <submittedName>
        <fullName evidence="2">Uncharacterized protein</fullName>
    </submittedName>
</protein>
<keyword evidence="1" id="KW-1133">Transmembrane helix</keyword>
<accession>W4LR67</accession>
<gene>
    <name evidence="2" type="ORF">ETSY2_40115</name>
</gene>
<dbReference type="Proteomes" id="UP000019140">
    <property type="component" value="Unassembled WGS sequence"/>
</dbReference>
<evidence type="ECO:0000313" key="2">
    <source>
        <dbReference type="EMBL" id="ETW99881.1"/>
    </source>
</evidence>
<evidence type="ECO:0000256" key="1">
    <source>
        <dbReference type="SAM" id="Phobius"/>
    </source>
</evidence>